<evidence type="ECO:0000313" key="4">
    <source>
        <dbReference type="Proteomes" id="UP001175228"/>
    </source>
</evidence>
<evidence type="ECO:0000256" key="2">
    <source>
        <dbReference type="SAM" id="Phobius"/>
    </source>
</evidence>
<feature type="compositionally biased region" description="Basic and acidic residues" evidence="1">
    <location>
        <begin position="292"/>
        <end position="305"/>
    </location>
</feature>
<feature type="transmembrane region" description="Helical" evidence="2">
    <location>
        <begin position="62"/>
        <end position="87"/>
    </location>
</feature>
<feature type="transmembrane region" description="Helical" evidence="2">
    <location>
        <begin position="29"/>
        <end position="50"/>
    </location>
</feature>
<protein>
    <submittedName>
        <fullName evidence="3">Uncharacterized protein</fullName>
    </submittedName>
</protein>
<feature type="transmembrane region" description="Helical" evidence="2">
    <location>
        <begin position="141"/>
        <end position="165"/>
    </location>
</feature>
<feature type="compositionally biased region" description="Polar residues" evidence="1">
    <location>
        <begin position="277"/>
        <end position="291"/>
    </location>
</feature>
<sequence length="356" mass="39593">MATQTDTLPDLSNNDKMFQNLDAQLNAGILYALLHGIYTGILAVLLWNIFINKCWPIRRAMIAIIILLHALITTTFAANWSFLRAAFIGYGNNFRTIYTQLNGAKHAVLWEMGVTGSVSTILADLYIIWFCWMVWGRRWPVVLLPILSLVSAIVSRIMDIYVNYINPPVDIFLMLYISFNLATTVTCTLLIIYRIVTTVGVSRRAEGRLRVYYRFIEVLVESSALYSIFLILDLVFTTRSSFASYYLDITASIAKGIAPTLLVGRITTGHRAHPDDSSQGSEIASASIMSQEQEHSRTSSQEDRPASLVLDADLEAQRESGELSSPIFSPGPSAQSQGVITLPKFENTPLDHLGGT</sequence>
<evidence type="ECO:0000256" key="1">
    <source>
        <dbReference type="SAM" id="MobiDB-lite"/>
    </source>
</evidence>
<feature type="transmembrane region" description="Helical" evidence="2">
    <location>
        <begin position="107"/>
        <end position="129"/>
    </location>
</feature>
<feature type="transmembrane region" description="Helical" evidence="2">
    <location>
        <begin position="214"/>
        <end position="236"/>
    </location>
</feature>
<proteinExistence type="predicted"/>
<accession>A0AA39Q4N0</accession>
<name>A0AA39Q4N0_9AGAR</name>
<reference evidence="3" key="1">
    <citation type="submission" date="2023-06" db="EMBL/GenBank/DDBJ databases">
        <authorList>
            <consortium name="Lawrence Berkeley National Laboratory"/>
            <person name="Ahrendt S."/>
            <person name="Sahu N."/>
            <person name="Indic B."/>
            <person name="Wong-Bajracharya J."/>
            <person name="Merenyi Z."/>
            <person name="Ke H.-M."/>
            <person name="Monk M."/>
            <person name="Kocsube S."/>
            <person name="Drula E."/>
            <person name="Lipzen A."/>
            <person name="Balint B."/>
            <person name="Henrissat B."/>
            <person name="Andreopoulos B."/>
            <person name="Martin F.M."/>
            <person name="Harder C.B."/>
            <person name="Rigling D."/>
            <person name="Ford K.L."/>
            <person name="Foster G.D."/>
            <person name="Pangilinan J."/>
            <person name="Papanicolaou A."/>
            <person name="Barry K."/>
            <person name="LaButti K."/>
            <person name="Viragh M."/>
            <person name="Koriabine M."/>
            <person name="Yan M."/>
            <person name="Riley R."/>
            <person name="Champramary S."/>
            <person name="Plett K.L."/>
            <person name="Tsai I.J."/>
            <person name="Slot J."/>
            <person name="Sipos G."/>
            <person name="Plett J."/>
            <person name="Nagy L.G."/>
            <person name="Grigoriev I.V."/>
        </authorList>
    </citation>
    <scope>NUCLEOTIDE SEQUENCE</scope>
    <source>
        <strain evidence="3">HWK02</strain>
    </source>
</reference>
<keyword evidence="4" id="KW-1185">Reference proteome</keyword>
<dbReference type="Proteomes" id="UP001175228">
    <property type="component" value="Unassembled WGS sequence"/>
</dbReference>
<feature type="transmembrane region" description="Helical" evidence="2">
    <location>
        <begin position="171"/>
        <end position="193"/>
    </location>
</feature>
<feature type="region of interest" description="Disordered" evidence="1">
    <location>
        <begin position="269"/>
        <end position="356"/>
    </location>
</feature>
<keyword evidence="2" id="KW-1133">Transmembrane helix</keyword>
<evidence type="ECO:0000313" key="3">
    <source>
        <dbReference type="EMBL" id="KAK0496172.1"/>
    </source>
</evidence>
<comment type="caution">
    <text evidence="3">The sequence shown here is derived from an EMBL/GenBank/DDBJ whole genome shotgun (WGS) entry which is preliminary data.</text>
</comment>
<keyword evidence="2" id="KW-0472">Membrane</keyword>
<keyword evidence="2" id="KW-0812">Transmembrane</keyword>
<dbReference type="EMBL" id="JAUEPU010000016">
    <property type="protein sequence ID" value="KAK0496172.1"/>
    <property type="molecule type" value="Genomic_DNA"/>
</dbReference>
<feature type="compositionally biased region" description="Polar residues" evidence="1">
    <location>
        <begin position="322"/>
        <end position="339"/>
    </location>
</feature>
<dbReference type="AlphaFoldDB" id="A0AA39Q4N0"/>
<gene>
    <name evidence="3" type="ORF">EDD18DRAFT_233414</name>
</gene>
<organism evidence="3 4">
    <name type="scientific">Armillaria luteobubalina</name>
    <dbReference type="NCBI Taxonomy" id="153913"/>
    <lineage>
        <taxon>Eukaryota</taxon>
        <taxon>Fungi</taxon>
        <taxon>Dikarya</taxon>
        <taxon>Basidiomycota</taxon>
        <taxon>Agaricomycotina</taxon>
        <taxon>Agaricomycetes</taxon>
        <taxon>Agaricomycetidae</taxon>
        <taxon>Agaricales</taxon>
        <taxon>Marasmiineae</taxon>
        <taxon>Physalacriaceae</taxon>
        <taxon>Armillaria</taxon>
    </lineage>
</organism>